<evidence type="ECO:0000313" key="2">
    <source>
        <dbReference type="EMBL" id="MBB5719674.1"/>
    </source>
</evidence>
<sequence>MSSTADSDSTPRPARSGRKRRLGIAVLGTLAALGAGAVAAARYGLVERFRRRKEGHAAPDLTGDAHPDGTSRAPDHFRPDGDAPVPKSDRDALRPATVPAPRSTDAVEEPTVH</sequence>
<evidence type="ECO:0000313" key="3">
    <source>
        <dbReference type="Proteomes" id="UP000554342"/>
    </source>
</evidence>
<dbReference type="Proteomes" id="UP000554342">
    <property type="component" value="Unassembled WGS sequence"/>
</dbReference>
<protein>
    <submittedName>
        <fullName evidence="2">Uncharacterized protein</fullName>
    </submittedName>
</protein>
<name>A0A840Z1R0_9SPHN</name>
<dbReference type="EMBL" id="JACIJI010000005">
    <property type="protein sequence ID" value="MBB5719674.1"/>
    <property type="molecule type" value="Genomic_DNA"/>
</dbReference>
<gene>
    <name evidence="2" type="ORF">FHR23_002622</name>
</gene>
<evidence type="ECO:0000256" key="1">
    <source>
        <dbReference type="SAM" id="MobiDB-lite"/>
    </source>
</evidence>
<comment type="caution">
    <text evidence="2">The sequence shown here is derived from an EMBL/GenBank/DDBJ whole genome shotgun (WGS) entry which is preliminary data.</text>
</comment>
<organism evidence="2 3">
    <name type="scientific">Stakelama sediminis</name>
    <dbReference type="NCBI Taxonomy" id="463200"/>
    <lineage>
        <taxon>Bacteria</taxon>
        <taxon>Pseudomonadati</taxon>
        <taxon>Pseudomonadota</taxon>
        <taxon>Alphaproteobacteria</taxon>
        <taxon>Sphingomonadales</taxon>
        <taxon>Sphingomonadaceae</taxon>
        <taxon>Stakelama</taxon>
    </lineage>
</organism>
<feature type="compositionally biased region" description="Basic and acidic residues" evidence="1">
    <location>
        <begin position="63"/>
        <end position="93"/>
    </location>
</feature>
<dbReference type="RefSeq" id="WP_184004721.1">
    <property type="nucleotide sequence ID" value="NZ_BAABIF010000030.1"/>
</dbReference>
<feature type="compositionally biased region" description="Polar residues" evidence="1">
    <location>
        <begin position="1"/>
        <end position="10"/>
    </location>
</feature>
<dbReference type="AlphaFoldDB" id="A0A840Z1R0"/>
<proteinExistence type="predicted"/>
<reference evidence="2 3" key="1">
    <citation type="submission" date="2020-08" db="EMBL/GenBank/DDBJ databases">
        <title>Genomic Encyclopedia of Type Strains, Phase IV (KMG-IV): sequencing the most valuable type-strain genomes for metagenomic binning, comparative biology and taxonomic classification.</title>
        <authorList>
            <person name="Goeker M."/>
        </authorList>
    </citation>
    <scope>NUCLEOTIDE SEQUENCE [LARGE SCALE GENOMIC DNA]</scope>
    <source>
        <strain evidence="2 3">DSM 27203</strain>
    </source>
</reference>
<feature type="region of interest" description="Disordered" evidence="1">
    <location>
        <begin position="1"/>
        <end position="22"/>
    </location>
</feature>
<feature type="region of interest" description="Disordered" evidence="1">
    <location>
        <begin position="54"/>
        <end position="113"/>
    </location>
</feature>
<keyword evidence="3" id="KW-1185">Reference proteome</keyword>
<accession>A0A840Z1R0</accession>